<organism evidence="16 17">
    <name type="scientific">Pisum sativum</name>
    <name type="common">Garden pea</name>
    <name type="synonym">Lathyrus oleraceus</name>
    <dbReference type="NCBI Taxonomy" id="3888"/>
    <lineage>
        <taxon>Eukaryota</taxon>
        <taxon>Viridiplantae</taxon>
        <taxon>Streptophyta</taxon>
        <taxon>Embryophyta</taxon>
        <taxon>Tracheophyta</taxon>
        <taxon>Spermatophyta</taxon>
        <taxon>Magnoliopsida</taxon>
        <taxon>eudicotyledons</taxon>
        <taxon>Gunneridae</taxon>
        <taxon>Pentapetalae</taxon>
        <taxon>rosids</taxon>
        <taxon>fabids</taxon>
        <taxon>Fabales</taxon>
        <taxon>Fabaceae</taxon>
        <taxon>Papilionoideae</taxon>
        <taxon>50 kb inversion clade</taxon>
        <taxon>NPAAA clade</taxon>
        <taxon>Hologalegina</taxon>
        <taxon>IRL clade</taxon>
        <taxon>Fabeae</taxon>
        <taxon>Lathyrus</taxon>
    </lineage>
</organism>
<dbReference type="Proteomes" id="UP001058974">
    <property type="component" value="Chromosome 6"/>
</dbReference>
<dbReference type="Pfam" id="PF13947">
    <property type="entry name" value="GUB_WAK_bind"/>
    <property type="match status" value="1"/>
</dbReference>
<gene>
    <name evidence="16" type="ORF">KIW84_061087</name>
</gene>
<evidence type="ECO:0000256" key="2">
    <source>
        <dbReference type="ARBA" id="ARBA00022527"/>
    </source>
</evidence>
<comment type="caution">
    <text evidence="16">The sequence shown here is derived from an EMBL/GenBank/DDBJ whole genome shotgun (WGS) entry which is preliminary data.</text>
</comment>
<evidence type="ECO:0000256" key="3">
    <source>
        <dbReference type="ARBA" id="ARBA00022679"/>
    </source>
</evidence>
<reference evidence="16 17" key="1">
    <citation type="journal article" date="2022" name="Nat. Genet.">
        <title>Improved pea reference genome and pan-genome highlight genomic features and evolutionary characteristics.</title>
        <authorList>
            <person name="Yang T."/>
            <person name="Liu R."/>
            <person name="Luo Y."/>
            <person name="Hu S."/>
            <person name="Wang D."/>
            <person name="Wang C."/>
            <person name="Pandey M.K."/>
            <person name="Ge S."/>
            <person name="Xu Q."/>
            <person name="Li N."/>
            <person name="Li G."/>
            <person name="Huang Y."/>
            <person name="Saxena R.K."/>
            <person name="Ji Y."/>
            <person name="Li M."/>
            <person name="Yan X."/>
            <person name="He Y."/>
            <person name="Liu Y."/>
            <person name="Wang X."/>
            <person name="Xiang C."/>
            <person name="Varshney R.K."/>
            <person name="Ding H."/>
            <person name="Gao S."/>
            <person name="Zong X."/>
        </authorList>
    </citation>
    <scope>NUCLEOTIDE SEQUENCE [LARGE SCALE GENOMIC DNA]</scope>
    <source>
        <strain evidence="16 17">cv. Zhongwan 6</strain>
    </source>
</reference>
<dbReference type="Gramene" id="Psat06G0108700-T1">
    <property type="protein sequence ID" value="KAI5394253.1"/>
    <property type="gene ID" value="KIW84_061087"/>
</dbReference>
<dbReference type="CDD" id="cd14066">
    <property type="entry name" value="STKc_IRAK"/>
    <property type="match status" value="1"/>
</dbReference>
<dbReference type="FunFam" id="3.30.200.20:FF:000178">
    <property type="entry name" value="serine/threonine-protein kinase PBS1-like"/>
    <property type="match status" value="1"/>
</dbReference>
<dbReference type="InterPro" id="IPR008271">
    <property type="entry name" value="Ser/Thr_kinase_AS"/>
</dbReference>
<keyword evidence="11" id="KW-0325">Glycoprotein</keyword>
<keyword evidence="10 14" id="KW-0472">Membrane</keyword>
<evidence type="ECO:0000313" key="17">
    <source>
        <dbReference type="Proteomes" id="UP001058974"/>
    </source>
</evidence>
<proteinExistence type="predicted"/>
<evidence type="ECO:0000256" key="9">
    <source>
        <dbReference type="ARBA" id="ARBA00022989"/>
    </source>
</evidence>
<dbReference type="GO" id="GO:0005524">
    <property type="term" value="F:ATP binding"/>
    <property type="evidence" value="ECO:0007669"/>
    <property type="project" value="UniProtKB-UniRule"/>
</dbReference>
<dbReference type="InterPro" id="IPR025287">
    <property type="entry name" value="WAK_GUB"/>
</dbReference>
<keyword evidence="7" id="KW-0418">Kinase</keyword>
<feature type="transmembrane region" description="Helical" evidence="14">
    <location>
        <begin position="305"/>
        <end position="326"/>
    </location>
</feature>
<evidence type="ECO:0000256" key="14">
    <source>
        <dbReference type="SAM" id="Phobius"/>
    </source>
</evidence>
<evidence type="ECO:0000256" key="1">
    <source>
        <dbReference type="ARBA" id="ARBA00004479"/>
    </source>
</evidence>
<evidence type="ECO:0000256" key="7">
    <source>
        <dbReference type="ARBA" id="ARBA00022777"/>
    </source>
</evidence>
<dbReference type="Gene3D" id="3.30.200.20">
    <property type="entry name" value="Phosphorylase Kinase, domain 1"/>
    <property type="match status" value="1"/>
</dbReference>
<dbReference type="EMBL" id="JAMSHJ010000006">
    <property type="protein sequence ID" value="KAI5394253.1"/>
    <property type="molecule type" value="Genomic_DNA"/>
</dbReference>
<dbReference type="PROSITE" id="PS50011">
    <property type="entry name" value="PROTEIN_KINASE_DOM"/>
    <property type="match status" value="1"/>
</dbReference>
<evidence type="ECO:0000256" key="8">
    <source>
        <dbReference type="ARBA" id="ARBA00022840"/>
    </source>
</evidence>
<name>A0A9D5A4P1_PEA</name>
<dbReference type="PROSITE" id="PS00107">
    <property type="entry name" value="PROTEIN_KINASE_ATP"/>
    <property type="match status" value="1"/>
</dbReference>
<feature type="region of interest" description="Disordered" evidence="13">
    <location>
        <begin position="645"/>
        <end position="683"/>
    </location>
</feature>
<evidence type="ECO:0000256" key="4">
    <source>
        <dbReference type="ARBA" id="ARBA00022692"/>
    </source>
</evidence>
<keyword evidence="5" id="KW-0732">Signal</keyword>
<dbReference type="Pfam" id="PF00069">
    <property type="entry name" value="Pkinase"/>
    <property type="match status" value="1"/>
</dbReference>
<dbReference type="PROSITE" id="PS00108">
    <property type="entry name" value="PROTEIN_KINASE_ST"/>
    <property type="match status" value="1"/>
</dbReference>
<evidence type="ECO:0000313" key="16">
    <source>
        <dbReference type="EMBL" id="KAI5394253.1"/>
    </source>
</evidence>
<keyword evidence="8 12" id="KW-0067">ATP-binding</keyword>
<evidence type="ECO:0000256" key="12">
    <source>
        <dbReference type="PROSITE-ProRule" id="PRU10141"/>
    </source>
</evidence>
<keyword evidence="4 14" id="KW-0812">Transmembrane</keyword>
<feature type="non-terminal residue" evidence="16">
    <location>
        <position position="690"/>
    </location>
</feature>
<dbReference type="InterPro" id="IPR045874">
    <property type="entry name" value="LRK10/LRL21-25-like"/>
</dbReference>
<keyword evidence="3" id="KW-0808">Transferase</keyword>
<evidence type="ECO:0000256" key="5">
    <source>
        <dbReference type="ARBA" id="ARBA00022729"/>
    </source>
</evidence>
<dbReference type="GO" id="GO:0004674">
    <property type="term" value="F:protein serine/threonine kinase activity"/>
    <property type="evidence" value="ECO:0007669"/>
    <property type="project" value="UniProtKB-KW"/>
</dbReference>
<feature type="binding site" evidence="12">
    <location>
        <position position="391"/>
    </location>
    <ligand>
        <name>ATP</name>
        <dbReference type="ChEBI" id="CHEBI:30616"/>
    </ligand>
</feature>
<dbReference type="SMART" id="SM00220">
    <property type="entry name" value="S_TKc"/>
    <property type="match status" value="1"/>
</dbReference>
<sequence length="690" mass="79931">SKPQPCLSSSCGKITNIRYPFRLKQDPEHCGNNRYELDCVNNVTRLSLYDGYYLVESINYNNYTIRVVDPNIHPTDCSSLPSFFLSQNNFTYLDGPYLYRYFSKESNSYRYSLNRSKSRTFMGDFGEYDLSMPVVYMKCTSRPSKVVDEYYADTASCLDQHMTYAIVGDPPFAILEPQCRVKFIALTSFLWNTGDSDIYYGDVIENISYVDIHKALRYGFEISWMQASCPCDYCFLNDTIGQIQCIVPDCRFDSCGSWADKVRLIFDYVAGIYEGLRELTGMDKIIIYKSSINLYRAGTITGKYILPYLTFRTILVIILFFGLMIYTYRRRHESIYENIEDFLQSNTLMPIRYSYREIKQMTKNFKLKLGEGGYGDVYRGNLISGPFVAIKMLKIKSKTNGQEFMSEVATLGRIYHSNVVRLVGFCVEGSKRALVYEYMPNGSLDKYIFNKEELISLTYNQIYEISLGVARGISYLHQGCDMQILHFDIKPHNILLDENFIPKVSDFGLAKLYPIDNSIATLTAARGTIGYMAPELFYQNIGGVSYKADVYSFGMLLIEMASRRRNLNSHAEHSSQLYFPFWIYDQLVKNREREMEDFIMEEFNDVLKKMFIIALWCIQLKPVDRPSMKKVVEMLEQDLENIEMPPKPLLYPHETIHENDDTNSKETESDTSSTSYDEEITTTHLLKYSS</sequence>
<dbReference type="InterPro" id="IPR017441">
    <property type="entry name" value="Protein_kinase_ATP_BS"/>
</dbReference>
<dbReference type="GO" id="GO:0016020">
    <property type="term" value="C:membrane"/>
    <property type="evidence" value="ECO:0007669"/>
    <property type="project" value="UniProtKB-SubCell"/>
</dbReference>
<feature type="compositionally biased region" description="Basic and acidic residues" evidence="13">
    <location>
        <begin position="654"/>
        <end position="668"/>
    </location>
</feature>
<dbReference type="SUPFAM" id="SSF56112">
    <property type="entry name" value="Protein kinase-like (PK-like)"/>
    <property type="match status" value="1"/>
</dbReference>
<dbReference type="InterPro" id="IPR011009">
    <property type="entry name" value="Kinase-like_dom_sf"/>
</dbReference>
<comment type="subcellular location">
    <subcellularLocation>
        <location evidence="1">Membrane</location>
        <topology evidence="1">Single-pass type I membrane protein</topology>
    </subcellularLocation>
</comment>
<dbReference type="AlphaFoldDB" id="A0A9D5A4P1"/>
<dbReference type="PANTHER" id="PTHR27009">
    <property type="entry name" value="RUST RESISTANCE KINASE LR10-RELATED"/>
    <property type="match status" value="1"/>
</dbReference>
<keyword evidence="2" id="KW-0723">Serine/threonine-protein kinase</keyword>
<dbReference type="Gene3D" id="1.10.510.10">
    <property type="entry name" value="Transferase(Phosphotransferase) domain 1"/>
    <property type="match status" value="1"/>
</dbReference>
<keyword evidence="17" id="KW-1185">Reference proteome</keyword>
<keyword evidence="9 14" id="KW-1133">Transmembrane helix</keyword>
<keyword evidence="6 12" id="KW-0547">Nucleotide-binding</keyword>
<evidence type="ECO:0000256" key="11">
    <source>
        <dbReference type="ARBA" id="ARBA00023180"/>
    </source>
</evidence>
<dbReference type="InterPro" id="IPR000719">
    <property type="entry name" value="Prot_kinase_dom"/>
</dbReference>
<feature type="domain" description="Protein kinase" evidence="15">
    <location>
        <begin position="363"/>
        <end position="650"/>
    </location>
</feature>
<accession>A0A9D5A4P1</accession>
<evidence type="ECO:0000256" key="10">
    <source>
        <dbReference type="ARBA" id="ARBA00023136"/>
    </source>
</evidence>
<protein>
    <recommendedName>
        <fullName evidence="15">Protein kinase domain-containing protein</fullName>
    </recommendedName>
</protein>
<dbReference type="GO" id="GO:0030247">
    <property type="term" value="F:polysaccharide binding"/>
    <property type="evidence" value="ECO:0007669"/>
    <property type="project" value="InterPro"/>
</dbReference>
<evidence type="ECO:0000256" key="6">
    <source>
        <dbReference type="ARBA" id="ARBA00022741"/>
    </source>
</evidence>
<dbReference type="FunFam" id="1.10.510.10:FF:000590">
    <property type="entry name" value="PR5-like receptor kinase"/>
    <property type="match status" value="1"/>
</dbReference>
<evidence type="ECO:0000256" key="13">
    <source>
        <dbReference type="SAM" id="MobiDB-lite"/>
    </source>
</evidence>
<evidence type="ECO:0000259" key="15">
    <source>
        <dbReference type="PROSITE" id="PS50011"/>
    </source>
</evidence>